<evidence type="ECO:0000256" key="7">
    <source>
        <dbReference type="RuleBase" id="RU363032"/>
    </source>
</evidence>
<accession>U5DSE8</accession>
<comment type="subcellular location">
    <subcellularLocation>
        <location evidence="1 7">Cell membrane</location>
        <topology evidence="1 7">Multi-pass membrane protein</topology>
    </subcellularLocation>
</comment>
<dbReference type="CDD" id="cd06261">
    <property type="entry name" value="TM_PBP2"/>
    <property type="match status" value="1"/>
</dbReference>
<protein>
    <submittedName>
        <fullName evidence="9">ABC-type Fe3+ transport system, permease component</fullName>
    </submittedName>
</protein>
<feature type="transmembrane region" description="Helical" evidence="7">
    <location>
        <begin position="65"/>
        <end position="87"/>
    </location>
</feature>
<dbReference type="InterPro" id="IPR035906">
    <property type="entry name" value="MetI-like_sf"/>
</dbReference>
<feature type="domain" description="ABC transmembrane type-1" evidence="8">
    <location>
        <begin position="61"/>
        <end position="266"/>
    </location>
</feature>
<gene>
    <name evidence="9" type="ORF">KR51_00006810</name>
</gene>
<evidence type="ECO:0000256" key="2">
    <source>
        <dbReference type="ARBA" id="ARBA00022448"/>
    </source>
</evidence>
<feature type="transmembrane region" description="Helical" evidence="7">
    <location>
        <begin position="375"/>
        <end position="399"/>
    </location>
</feature>
<name>U5DSE8_9CHRO</name>
<feature type="transmembrane region" description="Helical" evidence="7">
    <location>
        <begin position="99"/>
        <end position="117"/>
    </location>
</feature>
<dbReference type="OrthoDB" id="9776648at2"/>
<comment type="similarity">
    <text evidence="7">Belongs to the binding-protein-dependent transport system permease family.</text>
</comment>
<dbReference type="eggNOG" id="COG1178">
    <property type="taxonomic scope" value="Bacteria"/>
</dbReference>
<dbReference type="Pfam" id="PF00528">
    <property type="entry name" value="BPD_transp_1"/>
    <property type="match status" value="1"/>
</dbReference>
<evidence type="ECO:0000256" key="5">
    <source>
        <dbReference type="ARBA" id="ARBA00022989"/>
    </source>
</evidence>
<dbReference type="STRING" id="582515.KR51_00006810"/>
<dbReference type="SUPFAM" id="SSF161098">
    <property type="entry name" value="MetI-like"/>
    <property type="match status" value="2"/>
</dbReference>
<feature type="transmembrane region" description="Helical" evidence="7">
    <location>
        <begin position="194"/>
        <end position="216"/>
    </location>
</feature>
<dbReference type="GO" id="GO:0005886">
    <property type="term" value="C:plasma membrane"/>
    <property type="evidence" value="ECO:0007669"/>
    <property type="project" value="UniProtKB-SubCell"/>
</dbReference>
<keyword evidence="10" id="KW-1185">Reference proteome</keyword>
<feature type="transmembrane region" description="Helical" evidence="7">
    <location>
        <begin position="248"/>
        <end position="267"/>
    </location>
</feature>
<evidence type="ECO:0000256" key="6">
    <source>
        <dbReference type="ARBA" id="ARBA00023136"/>
    </source>
</evidence>
<dbReference type="PATRIC" id="fig|582515.4.peg.758"/>
<keyword evidence="2 7" id="KW-0813">Transport</keyword>
<dbReference type="EMBL" id="ASSJ01000015">
    <property type="protein sequence ID" value="ERN42590.1"/>
    <property type="molecule type" value="Genomic_DNA"/>
</dbReference>
<keyword evidence="5 7" id="KW-1133">Transmembrane helix</keyword>
<feature type="domain" description="ABC transmembrane type-1" evidence="8">
    <location>
        <begin position="339"/>
        <end position="545"/>
    </location>
</feature>
<evidence type="ECO:0000259" key="8">
    <source>
        <dbReference type="PROSITE" id="PS50928"/>
    </source>
</evidence>
<keyword evidence="6 7" id="KW-0472">Membrane</keyword>
<organism evidence="9 10">
    <name type="scientific">Rubidibacter lacunae KORDI 51-2</name>
    <dbReference type="NCBI Taxonomy" id="582515"/>
    <lineage>
        <taxon>Bacteria</taxon>
        <taxon>Bacillati</taxon>
        <taxon>Cyanobacteriota</taxon>
        <taxon>Cyanophyceae</taxon>
        <taxon>Oscillatoriophycideae</taxon>
        <taxon>Chroococcales</taxon>
        <taxon>Aphanothecaceae</taxon>
        <taxon>Rubidibacter</taxon>
    </lineage>
</organism>
<evidence type="ECO:0000313" key="9">
    <source>
        <dbReference type="EMBL" id="ERN42590.1"/>
    </source>
</evidence>
<dbReference type="Gene3D" id="1.10.3720.10">
    <property type="entry name" value="MetI-like"/>
    <property type="match status" value="2"/>
</dbReference>
<dbReference type="PANTHER" id="PTHR30183">
    <property type="entry name" value="MOLYBDENUM TRANSPORT SYSTEM PERMEASE PROTEIN MODB"/>
    <property type="match status" value="1"/>
</dbReference>
<dbReference type="InParanoid" id="U5DSE8"/>
<comment type="caution">
    <text evidence="9">The sequence shown here is derived from an EMBL/GenBank/DDBJ whole genome shotgun (WGS) entry which is preliminary data.</text>
</comment>
<dbReference type="AlphaFoldDB" id="U5DSE8"/>
<reference evidence="9 10" key="1">
    <citation type="submission" date="2013-05" db="EMBL/GenBank/DDBJ databases">
        <title>Draft genome sequence of Rubidibacter lacunae KORDI 51-2.</title>
        <authorList>
            <person name="Choi D.H."/>
            <person name="Noh J.H."/>
            <person name="Kwon K.-K."/>
            <person name="Lee J.-H."/>
            <person name="Ryu J.-Y."/>
        </authorList>
    </citation>
    <scope>NUCLEOTIDE SEQUENCE [LARGE SCALE GENOMIC DNA]</scope>
    <source>
        <strain evidence="9 10">KORDI 51-2</strain>
    </source>
</reference>
<feature type="transmembrane region" description="Helical" evidence="7">
    <location>
        <begin position="150"/>
        <end position="173"/>
    </location>
</feature>
<proteinExistence type="inferred from homology"/>
<dbReference type="Proteomes" id="UP000016960">
    <property type="component" value="Unassembled WGS sequence"/>
</dbReference>
<dbReference type="InterPro" id="IPR000515">
    <property type="entry name" value="MetI-like"/>
</dbReference>
<evidence type="ECO:0000256" key="3">
    <source>
        <dbReference type="ARBA" id="ARBA00022475"/>
    </source>
</evidence>
<evidence type="ECO:0000313" key="10">
    <source>
        <dbReference type="Proteomes" id="UP000016960"/>
    </source>
</evidence>
<dbReference type="PANTHER" id="PTHR30183:SF2">
    <property type="entry name" value="IRON UTILIZATION PROTEIN"/>
    <property type="match status" value="1"/>
</dbReference>
<feature type="transmembrane region" description="Helical" evidence="7">
    <location>
        <begin position="473"/>
        <end position="491"/>
    </location>
</feature>
<feature type="transmembrane region" description="Helical" evidence="7">
    <location>
        <begin position="527"/>
        <end position="547"/>
    </location>
</feature>
<evidence type="ECO:0000256" key="4">
    <source>
        <dbReference type="ARBA" id="ARBA00022692"/>
    </source>
</evidence>
<feature type="transmembrane region" description="Helical" evidence="7">
    <location>
        <begin position="419"/>
        <end position="444"/>
    </location>
</feature>
<keyword evidence="3" id="KW-1003">Cell membrane</keyword>
<dbReference type="PROSITE" id="PS50928">
    <property type="entry name" value="ABC_TM1"/>
    <property type="match status" value="2"/>
</dbReference>
<sequence>MAVDRFSVPLPVHWRLDAWTLFALAIALLVALPILFVAGSLFTNASDIWEHLATTVLGEYLRHSLWLVVGVGTGTAVIGVSTAWLVTTCRFPGCRCFEWGLLLPLAAPAYILAYAYTVMLDFFGPVQTGLRSVFGWQGFADYWFPNVQSLWGAIAMLILVLYPYVYLLARVAFLEQSRCTVEASRSLGYGPWRSFATVALPMARPAIASGLALVLMETLGDFGTVDYFGITTFTTGIYRTWFGMGDRAAASQLASVLMGFVLILLVLERWSRRQARYYQAGGPSPSPLQYRLDGLRAIGAMVACGVPIALGFGIPGCYLVYLTSSNLTQTLNRDFWTAASHSTGVAVLAAGLALAIAVVLAYGQRLQGTWLLRSGVRVAAMGYAIPGTVIAVGVLVPLGQFDNAFDRWMQVTLGISTGLLLSGTIAALVFAYLVRFLAVALGAVESSLARVRPNLDDAARGLGHGPGSTLARVHLPLMWGGLLTAVLLVFVDTMKELPATLVVRPFNFETLAVQAYRYASDERLIEAAAPALAVVLVGTLPVILLSVQIARDREMPHDRESIYG</sequence>
<feature type="transmembrane region" description="Helical" evidence="7">
    <location>
        <begin position="297"/>
        <end position="321"/>
    </location>
</feature>
<keyword evidence="4 7" id="KW-0812">Transmembrane</keyword>
<feature type="transmembrane region" description="Helical" evidence="7">
    <location>
        <begin position="21"/>
        <end position="45"/>
    </location>
</feature>
<dbReference type="FunFam" id="1.10.3720.10:FF:000088">
    <property type="entry name" value="Iron(III) ABC transporter, permease protein"/>
    <property type="match status" value="1"/>
</dbReference>
<evidence type="ECO:0000256" key="1">
    <source>
        <dbReference type="ARBA" id="ARBA00004651"/>
    </source>
</evidence>
<feature type="transmembrane region" description="Helical" evidence="7">
    <location>
        <begin position="341"/>
        <end position="363"/>
    </location>
</feature>
<dbReference type="GO" id="GO:0055085">
    <property type="term" value="P:transmembrane transport"/>
    <property type="evidence" value="ECO:0007669"/>
    <property type="project" value="InterPro"/>
</dbReference>